<evidence type="ECO:0000256" key="1">
    <source>
        <dbReference type="ARBA" id="ARBA00004370"/>
    </source>
</evidence>
<dbReference type="Pfam" id="PF01103">
    <property type="entry name" value="Omp85"/>
    <property type="match status" value="1"/>
</dbReference>
<feature type="chain" id="PRO_5002512695" evidence="4">
    <location>
        <begin position="26"/>
        <end position="1054"/>
    </location>
</feature>
<comment type="subcellular location">
    <subcellularLocation>
        <location evidence="1">Membrane</location>
    </subcellularLocation>
</comment>
<evidence type="ECO:0000259" key="6">
    <source>
        <dbReference type="Pfam" id="PF07244"/>
    </source>
</evidence>
<dbReference type="InterPro" id="IPR010827">
    <property type="entry name" value="BamA/TamA_POTRA"/>
</dbReference>
<organism evidence="7 8">
    <name type="scientific">Sandaracinus amylolyticus</name>
    <dbReference type="NCBI Taxonomy" id="927083"/>
    <lineage>
        <taxon>Bacteria</taxon>
        <taxon>Pseudomonadati</taxon>
        <taxon>Myxococcota</taxon>
        <taxon>Polyangia</taxon>
        <taxon>Polyangiales</taxon>
        <taxon>Sandaracinaceae</taxon>
        <taxon>Sandaracinus</taxon>
    </lineage>
</organism>
<protein>
    <submittedName>
        <fullName evidence="7">Uncharacterized protein</fullName>
    </submittedName>
</protein>
<dbReference type="STRING" id="927083.DB32_004571"/>
<gene>
    <name evidence="7" type="ORF">DB32_004571</name>
</gene>
<keyword evidence="4" id="KW-0732">Signal</keyword>
<evidence type="ECO:0000256" key="4">
    <source>
        <dbReference type="SAM" id="SignalP"/>
    </source>
</evidence>
<feature type="domain" description="Bacterial surface antigen (D15)" evidence="5">
    <location>
        <begin position="801"/>
        <end position="1003"/>
    </location>
</feature>
<evidence type="ECO:0000259" key="5">
    <source>
        <dbReference type="Pfam" id="PF01103"/>
    </source>
</evidence>
<feature type="domain" description="POTRA" evidence="6">
    <location>
        <begin position="352"/>
        <end position="433"/>
    </location>
</feature>
<feature type="region of interest" description="Disordered" evidence="3">
    <location>
        <begin position="497"/>
        <end position="614"/>
    </location>
</feature>
<dbReference type="KEGG" id="samy:DB32_004571"/>
<evidence type="ECO:0000256" key="2">
    <source>
        <dbReference type="ARBA" id="ARBA00023136"/>
    </source>
</evidence>
<dbReference type="GO" id="GO:0019867">
    <property type="term" value="C:outer membrane"/>
    <property type="evidence" value="ECO:0007669"/>
    <property type="project" value="InterPro"/>
</dbReference>
<dbReference type="Gene3D" id="2.40.160.50">
    <property type="entry name" value="membrane protein fhac: a member of the omp85/tpsb transporter family"/>
    <property type="match status" value="1"/>
</dbReference>
<feature type="compositionally biased region" description="Basic and acidic residues" evidence="3">
    <location>
        <begin position="503"/>
        <end position="518"/>
    </location>
</feature>
<dbReference type="OrthoDB" id="9814535at2"/>
<keyword evidence="2" id="KW-0472">Membrane</keyword>
<dbReference type="Gene3D" id="3.10.20.310">
    <property type="entry name" value="membrane protein fhac"/>
    <property type="match status" value="2"/>
</dbReference>
<sequence length="1054" mass="113915">MRAALQRFALGLALALLAAVPVARADSSEWNLHLDPAFATPAIGLLAPDDAGLRGAGLFVWGGVDWQLARPFALELIVGGGHMWSLGPPRLLPDGTDEEIPGATFVHGGIGGRLRLVDDESGYLDQSGGSAAGSLWISAHVGAMAWHGPELAIDLALGYELSLVRPVSAGLYARAVLGLFGEGAQSDVDLLLTLGVSLSFEVTVGVIPNGRYGVSDVHIEGLEDLDEAALRACLGTRERGTFALDIVTSSSLQCGQPPFDGDRLRVELFSWPWTDWPLFDASVFERDMLRVQRWLRARGYYEGRVVASRVEPVEALGEGGTVATREPSSCVADDTRGCEVRVSITVDEGEPVRVARVTLRGEREIEESLRLRLRAALELRRDMPFDEALYERTKRAMVRVLADSGYPDARVEGEVKLNTARHEAYLLFRIETGPRGVLGRICVTGYGELPPGPILAATYLSPGDEFRLSEIEEAQRAIFALGTMGSVEIRHTTLEAMEEERAEAERAAEDQARPRDDQPTGAAETAPAPAPEQPAEDVAPTSETPDPNAPASEASPEATDPPPPDEQPADDAPDAAVISSATEDTDTGLNASPDTAVSPPSTPYCTDAPTSVPDGARAVDLEIRVSAGRLERFGLGVGIQAGDTLSFGNQSQGGVTTVNQIALQQWDIHLLLVAEWRNLFGNMLRVRLEERPRLIFPAQFPGVTSDAGEGPTLGNRIGVTVRWPAFIEARTALFAGLTHDYGPIPLWGFFRHELDGRIGLERTFFDGRLYVSSAIRGNLFVPDEGQNLQYASRRESTRVLFLEQIATLDLRDDPRNPSLGAFFSVGLQEAGFGGVSSWDYFRITAEGRGYVPLGLGIVLAARFAVGAMFIGDTYFRNDGVDDIYDLDVLGPLSQQLQGGGSISNRGFPPGLLGDVRRDEIKVRGTYVPGGPQDRPIIISGGTYRWEGSLELRFPITTELGLVLFTDVGNVSRDAFDFMALNLAFGLGIRYRTIVGPLRFDIAFRPDALQYVGGEDPRRFCQSDDQNDGCTPIPVIDIGDLSFPGAIHLTIGEAF</sequence>
<name>A0A0F6YIW0_9BACT</name>
<dbReference type="RefSeq" id="WP_053234682.1">
    <property type="nucleotide sequence ID" value="NZ_CP011125.1"/>
</dbReference>
<evidence type="ECO:0000313" key="7">
    <source>
        <dbReference type="EMBL" id="AKF07422.1"/>
    </source>
</evidence>
<feature type="compositionally biased region" description="Low complexity" evidence="3">
    <location>
        <begin position="536"/>
        <end position="558"/>
    </location>
</feature>
<proteinExistence type="predicted"/>
<dbReference type="Pfam" id="PF07244">
    <property type="entry name" value="POTRA"/>
    <property type="match status" value="1"/>
</dbReference>
<evidence type="ECO:0000256" key="3">
    <source>
        <dbReference type="SAM" id="MobiDB-lite"/>
    </source>
</evidence>
<feature type="compositionally biased region" description="Polar residues" evidence="3">
    <location>
        <begin position="587"/>
        <end position="599"/>
    </location>
</feature>
<feature type="signal peptide" evidence="4">
    <location>
        <begin position="1"/>
        <end position="25"/>
    </location>
</feature>
<dbReference type="AlphaFoldDB" id="A0A0F6YIW0"/>
<keyword evidence="8" id="KW-1185">Reference proteome</keyword>
<dbReference type="Proteomes" id="UP000034883">
    <property type="component" value="Chromosome"/>
</dbReference>
<reference evidence="7 8" key="1">
    <citation type="submission" date="2015-03" db="EMBL/GenBank/DDBJ databases">
        <title>Genome assembly of Sandaracinus amylolyticus DSM 53668.</title>
        <authorList>
            <person name="Sharma G."/>
            <person name="Subramanian S."/>
        </authorList>
    </citation>
    <scope>NUCLEOTIDE SEQUENCE [LARGE SCALE GENOMIC DNA]</scope>
    <source>
        <strain evidence="7 8">DSM 53668</strain>
    </source>
</reference>
<dbReference type="EMBL" id="CP011125">
    <property type="protein sequence ID" value="AKF07422.1"/>
    <property type="molecule type" value="Genomic_DNA"/>
</dbReference>
<accession>A0A0F6YIW0</accession>
<evidence type="ECO:0000313" key="8">
    <source>
        <dbReference type="Proteomes" id="UP000034883"/>
    </source>
</evidence>
<dbReference type="InterPro" id="IPR000184">
    <property type="entry name" value="Bac_surfAg_D15"/>
</dbReference>